<dbReference type="Proteomes" id="UP000215002">
    <property type="component" value="Chromosome"/>
</dbReference>
<dbReference type="GO" id="GO:0015627">
    <property type="term" value="C:type II protein secretion system complex"/>
    <property type="evidence" value="ECO:0007669"/>
    <property type="project" value="TreeGrafter"/>
</dbReference>
<name>A0A223NVQ4_9SPHI</name>
<dbReference type="SUPFAM" id="SSF47781">
    <property type="entry name" value="RuvA domain 2-like"/>
    <property type="match status" value="3"/>
</dbReference>
<dbReference type="RefSeq" id="WP_094570049.1">
    <property type="nucleotide sequence ID" value="NZ_CP022743.1"/>
</dbReference>
<evidence type="ECO:0000313" key="2">
    <source>
        <dbReference type="Proteomes" id="UP000215002"/>
    </source>
</evidence>
<dbReference type="Gene3D" id="1.10.150.280">
    <property type="entry name" value="AF1531-like domain"/>
    <property type="match status" value="2"/>
</dbReference>
<organism evidence="1 2">
    <name type="scientific">Mucilaginibacter xinganensis</name>
    <dbReference type="NCBI Taxonomy" id="1234841"/>
    <lineage>
        <taxon>Bacteria</taxon>
        <taxon>Pseudomonadati</taxon>
        <taxon>Bacteroidota</taxon>
        <taxon>Sphingobacteriia</taxon>
        <taxon>Sphingobacteriales</taxon>
        <taxon>Sphingobacteriaceae</taxon>
        <taxon>Mucilaginibacter</taxon>
    </lineage>
</organism>
<evidence type="ECO:0008006" key="3">
    <source>
        <dbReference type="Google" id="ProtNLM"/>
    </source>
</evidence>
<dbReference type="OrthoDB" id="981124at2"/>
<dbReference type="PANTHER" id="PTHR21180">
    <property type="entry name" value="ENDONUCLEASE/EXONUCLEASE/PHOSPHATASE FAMILY DOMAIN-CONTAINING PROTEIN 1"/>
    <property type="match status" value="1"/>
</dbReference>
<dbReference type="PANTHER" id="PTHR21180:SF32">
    <property type="entry name" value="ENDONUCLEASE_EXONUCLEASE_PHOSPHATASE FAMILY DOMAIN-CONTAINING PROTEIN 1"/>
    <property type="match status" value="1"/>
</dbReference>
<dbReference type="InterPro" id="IPR010994">
    <property type="entry name" value="RuvA_2-like"/>
</dbReference>
<evidence type="ECO:0000313" key="1">
    <source>
        <dbReference type="EMBL" id="ASU33621.1"/>
    </source>
</evidence>
<proteinExistence type="predicted"/>
<dbReference type="InterPro" id="IPR051675">
    <property type="entry name" value="Endo/Exo/Phosphatase_dom_1"/>
</dbReference>
<dbReference type="EMBL" id="CP022743">
    <property type="protein sequence ID" value="ASU33621.1"/>
    <property type="molecule type" value="Genomic_DNA"/>
</dbReference>
<keyword evidence="2" id="KW-1185">Reference proteome</keyword>
<gene>
    <name evidence="1" type="ORF">MuYL_1725</name>
</gene>
<dbReference type="Pfam" id="PF12836">
    <property type="entry name" value="HHH_3"/>
    <property type="match status" value="2"/>
</dbReference>
<dbReference type="GO" id="GO:0015628">
    <property type="term" value="P:protein secretion by the type II secretion system"/>
    <property type="evidence" value="ECO:0007669"/>
    <property type="project" value="TreeGrafter"/>
</dbReference>
<protein>
    <recommendedName>
        <fullName evidence="3">DNA uptake protein ComE</fullName>
    </recommendedName>
</protein>
<dbReference type="KEGG" id="muc:MuYL_1725"/>
<accession>A0A223NVQ4</accession>
<dbReference type="AlphaFoldDB" id="A0A223NVQ4"/>
<reference evidence="1 2" key="1">
    <citation type="submission" date="2017-08" db="EMBL/GenBank/DDBJ databases">
        <title>Complete genome sequence of Mucilaginibacter sp. strain BJC16-A31.</title>
        <authorList>
            <consortium name="Henan University of Science and Technology"/>
            <person name="You X."/>
        </authorList>
    </citation>
    <scope>NUCLEOTIDE SEQUENCE [LARGE SCALE GENOMIC DNA]</scope>
    <source>
        <strain evidence="1 2">BJC16-A31</strain>
    </source>
</reference>
<sequence length="291" mass="33027">MKARIKNYLSISKKEWNGLVILVVLIALVLAAPYVYQLIRKDNTINFKDFDKAVARLNKLGSKAGYDPDNEKADPVEHISKVELTPFNPNNLTVKQWQQLGLTAQQATVIERYQQKGGRFYSKEDLKKIYAITPTDYLRLEPYISIPQTAYVSKKVTPGEIIELNSADAAKLAELNGIGPAFAAQIIRYRSRLGGFINKQQLKEVYGIDSVTYAEIKDHLLVNAANIKKIPVNTISFSQLRIFPYLSYKQANAIIEYRAQHGNYSSVADLKNIVLLDDRILRKIEPYLSFK</sequence>